<dbReference type="OrthoDB" id="9758243at2"/>
<keyword evidence="9 11" id="KW-0067">ATP-binding</keyword>
<feature type="coiled-coil region" evidence="12">
    <location>
        <begin position="480"/>
        <end position="507"/>
    </location>
</feature>
<evidence type="ECO:0000259" key="13">
    <source>
        <dbReference type="PROSITE" id="PS51192"/>
    </source>
</evidence>
<dbReference type="Gene3D" id="3.40.50.300">
    <property type="entry name" value="P-loop containing nucleotide triphosphate hydrolases"/>
    <property type="match status" value="2"/>
</dbReference>
<dbReference type="Pfam" id="PF18766">
    <property type="entry name" value="SWI2_SNF2"/>
    <property type="match status" value="1"/>
</dbReference>
<evidence type="ECO:0000256" key="5">
    <source>
        <dbReference type="ARBA" id="ARBA00022741"/>
    </source>
</evidence>
<dbReference type="InterPro" id="IPR014001">
    <property type="entry name" value="Helicase_ATP-bd"/>
</dbReference>
<dbReference type="CDD" id="cd18800">
    <property type="entry name" value="SF2_C_EcoR124I-like"/>
    <property type="match status" value="1"/>
</dbReference>
<dbReference type="Proteomes" id="UP000192738">
    <property type="component" value="Unassembled WGS sequence"/>
</dbReference>
<evidence type="ECO:0000256" key="1">
    <source>
        <dbReference type="ARBA" id="ARBA00000851"/>
    </source>
</evidence>
<keyword evidence="15" id="KW-1185">Reference proteome</keyword>
<dbReference type="InterPro" id="IPR040980">
    <property type="entry name" value="SWI2_SNF2"/>
</dbReference>
<evidence type="ECO:0000313" key="15">
    <source>
        <dbReference type="Proteomes" id="UP000192738"/>
    </source>
</evidence>
<dbReference type="STRING" id="112901.SAMN04488500_1348"/>
<dbReference type="GO" id="GO:0009307">
    <property type="term" value="P:DNA restriction-modification system"/>
    <property type="evidence" value="ECO:0007669"/>
    <property type="project" value="UniProtKB-KW"/>
</dbReference>
<dbReference type="InterPro" id="IPR055180">
    <property type="entry name" value="HsdR_RecA-like_helicase_dom_2"/>
</dbReference>
<organism evidence="14 15">
    <name type="scientific">Sporomusa malonica</name>
    <dbReference type="NCBI Taxonomy" id="112901"/>
    <lineage>
        <taxon>Bacteria</taxon>
        <taxon>Bacillati</taxon>
        <taxon>Bacillota</taxon>
        <taxon>Negativicutes</taxon>
        <taxon>Selenomonadales</taxon>
        <taxon>Sporomusaceae</taxon>
        <taxon>Sporomusa</taxon>
    </lineage>
</organism>
<dbReference type="InterPro" id="IPR051268">
    <property type="entry name" value="Type-I_R_enzyme_R_subunit"/>
</dbReference>
<evidence type="ECO:0000256" key="8">
    <source>
        <dbReference type="ARBA" id="ARBA00022801"/>
    </source>
</evidence>
<dbReference type="SMART" id="SM00487">
    <property type="entry name" value="DEXDc"/>
    <property type="match status" value="1"/>
</dbReference>
<dbReference type="InterPro" id="IPR007409">
    <property type="entry name" value="Restrct_endonuc_type1_HsdR_N"/>
</dbReference>
<keyword evidence="6 11" id="KW-0680">Restriction system</keyword>
<evidence type="ECO:0000256" key="7">
    <source>
        <dbReference type="ARBA" id="ARBA00022759"/>
    </source>
</evidence>
<protein>
    <recommendedName>
        <fullName evidence="11">Type I restriction enzyme endonuclease subunit</fullName>
        <shortName evidence="11">R protein</shortName>
        <ecNumber evidence="11">3.1.21.3</ecNumber>
    </recommendedName>
    <alternativeName>
        <fullName evidence="11">Type-1 restriction enzyme R protein</fullName>
    </alternativeName>
</protein>
<keyword evidence="7" id="KW-0255">Endonuclease</keyword>
<proteinExistence type="inferred from homology"/>
<dbReference type="GO" id="GO:0003677">
    <property type="term" value="F:DNA binding"/>
    <property type="evidence" value="ECO:0007669"/>
    <property type="project" value="UniProtKB-KW"/>
</dbReference>
<dbReference type="RefSeq" id="WP_084578342.1">
    <property type="nucleotide sequence ID" value="NZ_CP155572.1"/>
</dbReference>
<evidence type="ECO:0000256" key="3">
    <source>
        <dbReference type="ARBA" id="ARBA00011296"/>
    </source>
</evidence>
<name>A0A1W2EXX5_9FIRM</name>
<dbReference type="PANTHER" id="PTHR30195:SF15">
    <property type="entry name" value="TYPE I RESTRICTION ENZYME HINDI ENDONUCLEASE SUBUNIT"/>
    <property type="match status" value="1"/>
</dbReference>
<dbReference type="InterPro" id="IPR004473">
    <property type="entry name" value="Restrct_endonuc_typeI_HsdR"/>
</dbReference>
<comment type="subunit">
    <text evidence="3 11">The type I restriction/modification system is composed of three polypeptides R, M and S.</text>
</comment>
<dbReference type="AlphaFoldDB" id="A0A1W2EXX5"/>
<gene>
    <name evidence="14" type="ORF">SAMN04488500_1348</name>
</gene>
<evidence type="ECO:0000256" key="12">
    <source>
        <dbReference type="SAM" id="Coils"/>
    </source>
</evidence>
<evidence type="ECO:0000256" key="2">
    <source>
        <dbReference type="ARBA" id="ARBA00008598"/>
    </source>
</evidence>
<sequence>MSGLLTEDKLVQETVANYFRDELKWESVYAYNTEMLGAAGTLGRKSEKEVVLERYLRQALTRFNPGLPAEAYYGAVRQLVETMASKLPLQINQEKYELFLNGVKVSFRNAKGKVEERRLKVFDFKTAENNHFLVVRELWVQGSPYRRRPDIIGFVNGIPLLFIELKNVHKDIRRAYDGNFSDYKDTIPHIFHHNALVVLSNGDEGKVGTISSKYEHFHEWKRLEEERLGAVNLETLLKGMCSKENFLDILENFILFDDSSGKLIKILARNHQFLGVNKAVEAVRQRQYKNGQLGVFWHTQGSGKSYSMVLFTRKVHRKLEGNFTFLVITDRDDLDSQIYKTFAGTGAVNDEKCRAAGGKHLRELLREDHPYVFTMIHKFNQEVSPDSPYSTRNDIIVVSDEAHRTQYGRLALNMRNALPNAHYIGFTGTPLFKNDEITKRLFGEYLSTYDFQRAVDDGATVPLYYDSRGEKLGITTEEINEKIAAKLEEAELDADQEARLEKELAREYHIITAGKRLDAIARDFVEHYTTRWETGKAMLVCIDKITAVRMYNLIQFYWQERATALAKQVDTCFDEQEMTFCQRKLAWLKETEIAVVVSEEQGEVQKFRDWDLDIVPHREKMKKGYETADGKRMDMETAFKAPAHPFRVAIVCAMWLTGFDVPSLATLYLDKPLKAHTLMQTIARANRVYEGKNNGLIVDYCGILKQLRQALATFAVGGDTGGGGIVPVKPDEELLGELAEAIDLVRVYLTEQGTSLLAVMKKNGFEKIAAINQVKDSINQNDESRKRFEVLAREVFKKFKACLTINAVNKYQEAYAAIDIVYKKLREGRDKADISDILRQLQGIVDEAVQPAGIREEDSKLYDISHIDFDLLRKEFKKVKHKNTLVQDLKEAIEKRLAYMLQCNPGRIDFCDKYQKIIDEYNKEKDRATIEATFEAIMKFCADLDDEDKRGVREGLDDEHLALFDLLVSGKDLTPQQRNGIKQVGALLLKRLKDEKLRVEHWRDKETAKAAVKTYIYDFLYDEKTGLPTDSFTEEDVQVKAWMIYEHIYQQYPDLDHSVYAGYGQYA</sequence>
<evidence type="ECO:0000256" key="4">
    <source>
        <dbReference type="ARBA" id="ARBA00022722"/>
    </source>
</evidence>
<evidence type="ECO:0000313" key="14">
    <source>
        <dbReference type="EMBL" id="SMD14524.1"/>
    </source>
</evidence>
<keyword evidence="10 11" id="KW-0238">DNA-binding</keyword>
<dbReference type="InterPro" id="IPR027417">
    <property type="entry name" value="P-loop_NTPase"/>
</dbReference>
<dbReference type="Pfam" id="PF04313">
    <property type="entry name" value="HSDR_N"/>
    <property type="match status" value="1"/>
</dbReference>
<evidence type="ECO:0000256" key="6">
    <source>
        <dbReference type="ARBA" id="ARBA00022747"/>
    </source>
</evidence>
<comment type="similarity">
    <text evidence="2 11">Belongs to the HsdR family.</text>
</comment>
<accession>A0A1W2EXX5</accession>
<dbReference type="SUPFAM" id="SSF52540">
    <property type="entry name" value="P-loop containing nucleoside triphosphate hydrolases"/>
    <property type="match status" value="1"/>
</dbReference>
<keyword evidence="8 11" id="KW-0378">Hydrolase</keyword>
<evidence type="ECO:0000256" key="11">
    <source>
        <dbReference type="RuleBase" id="RU364115"/>
    </source>
</evidence>
<reference evidence="14 15" key="1">
    <citation type="submission" date="2017-04" db="EMBL/GenBank/DDBJ databases">
        <authorList>
            <person name="Afonso C.L."/>
            <person name="Miller P.J."/>
            <person name="Scott M.A."/>
            <person name="Spackman E."/>
            <person name="Goraichik I."/>
            <person name="Dimitrov K.M."/>
            <person name="Suarez D.L."/>
            <person name="Swayne D.E."/>
        </authorList>
    </citation>
    <scope>NUCLEOTIDE SEQUENCE [LARGE SCALE GENOMIC DNA]</scope>
    <source>
        <strain evidence="14 15">DSM 5090</strain>
    </source>
</reference>
<comment type="function">
    <text evidence="11">Subunit R is required for both nuclease and ATPase activities, but not for modification.</text>
</comment>
<dbReference type="Gene3D" id="3.90.1570.50">
    <property type="match status" value="1"/>
</dbReference>
<keyword evidence="12" id="KW-0175">Coiled coil</keyword>
<dbReference type="GO" id="GO:0005524">
    <property type="term" value="F:ATP binding"/>
    <property type="evidence" value="ECO:0007669"/>
    <property type="project" value="UniProtKB-KW"/>
</dbReference>
<comment type="catalytic activity">
    <reaction evidence="1 11">
        <text>Endonucleolytic cleavage of DNA to give random double-stranded fragments with terminal 5'-phosphates, ATP is simultaneously hydrolyzed.</text>
        <dbReference type="EC" id="3.1.21.3"/>
    </reaction>
</comment>
<keyword evidence="5 11" id="KW-0547">Nucleotide-binding</keyword>
<dbReference type="EMBL" id="FWXI01000034">
    <property type="protein sequence ID" value="SMD14524.1"/>
    <property type="molecule type" value="Genomic_DNA"/>
</dbReference>
<dbReference type="PANTHER" id="PTHR30195">
    <property type="entry name" value="TYPE I SITE-SPECIFIC DEOXYRIBONUCLEASE PROTEIN SUBUNIT M AND R"/>
    <property type="match status" value="1"/>
</dbReference>
<dbReference type="Pfam" id="PF11867">
    <property type="entry name" value="T1RH-like_C"/>
    <property type="match status" value="1"/>
</dbReference>
<dbReference type="InterPro" id="IPR021810">
    <property type="entry name" value="T1RH-like_C"/>
</dbReference>
<dbReference type="EC" id="3.1.21.3" evidence="11"/>
<dbReference type="NCBIfam" id="TIGR00348">
    <property type="entry name" value="hsdR"/>
    <property type="match status" value="1"/>
</dbReference>
<evidence type="ECO:0000256" key="9">
    <source>
        <dbReference type="ARBA" id="ARBA00022840"/>
    </source>
</evidence>
<dbReference type="CDD" id="cd22332">
    <property type="entry name" value="HsdR_N"/>
    <property type="match status" value="1"/>
</dbReference>
<evidence type="ECO:0000256" key="10">
    <source>
        <dbReference type="ARBA" id="ARBA00023125"/>
    </source>
</evidence>
<feature type="domain" description="Helicase ATP-binding" evidence="13">
    <location>
        <begin position="285"/>
        <end position="448"/>
    </location>
</feature>
<keyword evidence="4" id="KW-0540">Nuclease</keyword>
<dbReference type="GO" id="GO:0009035">
    <property type="term" value="F:type I site-specific deoxyribonuclease activity"/>
    <property type="evidence" value="ECO:0007669"/>
    <property type="project" value="UniProtKB-EC"/>
</dbReference>
<dbReference type="Pfam" id="PF22679">
    <property type="entry name" value="T1R_D3-like"/>
    <property type="match status" value="1"/>
</dbReference>
<dbReference type="PROSITE" id="PS51192">
    <property type="entry name" value="HELICASE_ATP_BIND_1"/>
    <property type="match status" value="1"/>
</dbReference>